<dbReference type="GO" id="GO:0016491">
    <property type="term" value="F:oxidoreductase activity"/>
    <property type="evidence" value="ECO:0007669"/>
    <property type="project" value="UniProtKB-KW"/>
</dbReference>
<evidence type="ECO:0000313" key="6">
    <source>
        <dbReference type="Proteomes" id="UP000266915"/>
    </source>
</evidence>
<keyword evidence="3" id="KW-0520">NAD</keyword>
<proteinExistence type="inferred from homology"/>
<evidence type="ECO:0000313" key="5">
    <source>
        <dbReference type="EMBL" id="ROR82799.1"/>
    </source>
</evidence>
<evidence type="ECO:0000256" key="3">
    <source>
        <dbReference type="ARBA" id="ARBA00023027"/>
    </source>
</evidence>
<feature type="domain" description="NAD-dependent epimerase/dehydratase" evidence="4">
    <location>
        <begin position="3"/>
        <end position="236"/>
    </location>
</feature>
<dbReference type="EMBL" id="RKHL01000001">
    <property type="protein sequence ID" value="ROR82799.1"/>
    <property type="molecule type" value="Genomic_DNA"/>
</dbReference>
<dbReference type="Proteomes" id="UP000266915">
    <property type="component" value="Unassembled WGS sequence"/>
</dbReference>
<dbReference type="PANTHER" id="PTHR43103">
    <property type="entry name" value="NUCLEOSIDE-DIPHOSPHATE-SUGAR EPIMERASE"/>
    <property type="match status" value="1"/>
</dbReference>
<name>A0A3N2C5L5_9MICO</name>
<dbReference type="Pfam" id="PF01370">
    <property type="entry name" value="Epimerase"/>
    <property type="match status" value="1"/>
</dbReference>
<reference evidence="5 6" key="1">
    <citation type="submission" date="2018-11" db="EMBL/GenBank/DDBJ databases">
        <title>Sequencing the genomes of 1000 actinobacteria strains.</title>
        <authorList>
            <person name="Klenk H.-P."/>
        </authorList>
    </citation>
    <scope>NUCLEOTIDE SEQUENCE [LARGE SCALE GENOMIC DNA]</scope>
    <source>
        <strain evidence="5 6">DSM 14012</strain>
    </source>
</reference>
<evidence type="ECO:0000256" key="2">
    <source>
        <dbReference type="ARBA" id="ARBA00023002"/>
    </source>
</evidence>
<dbReference type="InterPro" id="IPR001509">
    <property type="entry name" value="Epimerase_deHydtase"/>
</dbReference>
<evidence type="ECO:0000256" key="1">
    <source>
        <dbReference type="ARBA" id="ARBA00007637"/>
    </source>
</evidence>
<accession>A0A3N2C5L5</accession>
<dbReference type="SUPFAM" id="SSF51735">
    <property type="entry name" value="NAD(P)-binding Rossmann-fold domains"/>
    <property type="match status" value="1"/>
</dbReference>
<comment type="similarity">
    <text evidence="1">Belongs to the NAD(P)-dependent epimerase/dehydratase family.</text>
</comment>
<sequence>MRIIVTGGAGRLGRSVASALAEAGHEVVSVDRTDPGLPGVEGRTADLLDHDATHELFATLRPDAVVHLAAIAVPFSAPEHVILSTNQTLAFTALTAGIAAGATRLLAASSPTVIGYGAPHGWTPEALPITEEHRVAPWNAYALSKVAIESTVAMLARAHGDTVVTGAFRPCFVVSPEEWEGAPTQQGHTIVDRLADPALAAVSLYNYVDARDAGRFVAAWIDRADARHSGEVYFVGADDALALAPLSTLLPAHVPSTAGFADGLIDRAAAFSSAKATAHLGWRPEHDWRSALSPAEAARLTDLLAADSGRPATTPAPAPAPR</sequence>
<dbReference type="Gene3D" id="3.40.50.720">
    <property type="entry name" value="NAD(P)-binding Rossmann-like Domain"/>
    <property type="match status" value="1"/>
</dbReference>
<evidence type="ECO:0000259" key="4">
    <source>
        <dbReference type="Pfam" id="PF01370"/>
    </source>
</evidence>
<dbReference type="RefSeq" id="WP_085512686.1">
    <property type="nucleotide sequence ID" value="NZ_FXAP01000004.1"/>
</dbReference>
<comment type="caution">
    <text evidence="5">The sequence shown here is derived from an EMBL/GenBank/DDBJ whole genome shotgun (WGS) entry which is preliminary data.</text>
</comment>
<protein>
    <submittedName>
        <fullName evidence="5">Nucleoside-diphosphate-sugar epimerase</fullName>
    </submittedName>
</protein>
<dbReference type="InterPro" id="IPR036291">
    <property type="entry name" value="NAD(P)-bd_dom_sf"/>
</dbReference>
<organism evidence="5 6">
    <name type="scientific">Plantibacter flavus</name>
    <dbReference type="NCBI Taxonomy" id="150123"/>
    <lineage>
        <taxon>Bacteria</taxon>
        <taxon>Bacillati</taxon>
        <taxon>Actinomycetota</taxon>
        <taxon>Actinomycetes</taxon>
        <taxon>Micrococcales</taxon>
        <taxon>Microbacteriaceae</taxon>
        <taxon>Plantibacter</taxon>
    </lineage>
</organism>
<dbReference type="PANTHER" id="PTHR43103:SF5">
    <property type="entry name" value="4-EPIMERASE, PUTATIVE (AFU_ORTHOLOGUE AFUA_7G00360)-RELATED"/>
    <property type="match status" value="1"/>
</dbReference>
<keyword evidence="2" id="KW-0560">Oxidoreductase</keyword>
<dbReference type="AlphaFoldDB" id="A0A3N2C5L5"/>
<gene>
    <name evidence="5" type="ORF">EDD42_2895</name>
</gene>
<keyword evidence="6" id="KW-1185">Reference proteome</keyword>